<dbReference type="InterPro" id="IPR001917">
    <property type="entry name" value="Aminotrans_II_pyridoxalP_BS"/>
</dbReference>
<dbReference type="Gene3D" id="3.40.640.10">
    <property type="entry name" value="Type I PLP-dependent aspartate aminotransferase-like (Major domain)"/>
    <property type="match status" value="1"/>
</dbReference>
<dbReference type="GO" id="GO:0006665">
    <property type="term" value="P:sphingolipid metabolic process"/>
    <property type="evidence" value="ECO:0007669"/>
    <property type="project" value="UniProtKB-KW"/>
</dbReference>
<dbReference type="GO" id="GO:0030170">
    <property type="term" value="F:pyridoxal phosphate binding"/>
    <property type="evidence" value="ECO:0007669"/>
    <property type="project" value="InterPro"/>
</dbReference>
<keyword evidence="7" id="KW-0746">Sphingolipid metabolism</keyword>
<evidence type="ECO:0000256" key="7">
    <source>
        <dbReference type="ARBA" id="ARBA00022919"/>
    </source>
</evidence>
<evidence type="ECO:0000256" key="8">
    <source>
        <dbReference type="RuleBase" id="RU003693"/>
    </source>
</evidence>
<keyword evidence="7" id="KW-0443">Lipid metabolism</keyword>
<dbReference type="Pfam" id="PF00155">
    <property type="entry name" value="Aminotran_1_2"/>
    <property type="match status" value="1"/>
</dbReference>
<evidence type="ECO:0000313" key="11">
    <source>
        <dbReference type="Proteomes" id="UP001054857"/>
    </source>
</evidence>
<evidence type="ECO:0000256" key="4">
    <source>
        <dbReference type="ARBA" id="ARBA00010008"/>
    </source>
</evidence>
<comment type="caution">
    <text evidence="10">The sequence shown here is derived from an EMBL/GenBank/DDBJ whole genome shotgun (WGS) entry which is preliminary data.</text>
</comment>
<comment type="similarity">
    <text evidence="4">Belongs to the class-II pyridoxal-phosphate-dependent aminotransferase family. BioF subfamily.</text>
</comment>
<dbReference type="InterPro" id="IPR015421">
    <property type="entry name" value="PyrdxlP-dep_Trfase_major"/>
</dbReference>
<keyword evidence="5" id="KW-0808">Transferase</keyword>
<keyword evidence="6 8" id="KW-0663">Pyridoxal phosphate</keyword>
<dbReference type="EMBL" id="BMAR01000045">
    <property type="protein sequence ID" value="GFR51060.1"/>
    <property type="molecule type" value="Genomic_DNA"/>
</dbReference>
<evidence type="ECO:0000259" key="9">
    <source>
        <dbReference type="Pfam" id="PF00155"/>
    </source>
</evidence>
<protein>
    <recommendedName>
        <fullName evidence="9">Aminotransferase class I/classII large domain-containing protein</fullName>
    </recommendedName>
</protein>
<dbReference type="InterPro" id="IPR015422">
    <property type="entry name" value="PyrdxlP-dep_Trfase_small"/>
</dbReference>
<dbReference type="InterPro" id="IPR050087">
    <property type="entry name" value="AON_synthase_class-II"/>
</dbReference>
<name>A0AAD3DZS8_9CHLO</name>
<dbReference type="PANTHER" id="PTHR13693">
    <property type="entry name" value="CLASS II AMINOTRANSFERASE/8-AMINO-7-OXONONANOATE SYNTHASE"/>
    <property type="match status" value="1"/>
</dbReference>
<dbReference type="InterPro" id="IPR004839">
    <property type="entry name" value="Aminotransferase_I/II_large"/>
</dbReference>
<evidence type="ECO:0000256" key="5">
    <source>
        <dbReference type="ARBA" id="ARBA00022679"/>
    </source>
</evidence>
<dbReference type="InterPro" id="IPR015424">
    <property type="entry name" value="PyrdxlP-dep_Trfase"/>
</dbReference>
<dbReference type="Proteomes" id="UP001054857">
    <property type="component" value="Unassembled WGS sequence"/>
</dbReference>
<dbReference type="AlphaFoldDB" id="A0AAD3DZS8"/>
<keyword evidence="11" id="KW-1185">Reference proteome</keyword>
<sequence>AGGGPVRLHVYRHNDMEHLESLLSATPPGVRRLVVSDSLFSMDGDFADLRGLVALKRRHPFLLALDEAHASLVCGPTGGGAAEAAGVADQVDLHIGTLSKAFGCQGGFLACSAALKQLMLNRGRPFVYSTALPVPVVEAAAAALRVSYRESWRRAHVWSLAARLGRGLGVPALSPVVPLVVGGQEAALGLSGRLLGEARMHVPAIRPPTVPPGTCRLRVSLSAAHSTADVDELISVVRQSGVRLMRLPHLLDPRAGLPGGGPDGEGSLVARGGLRAAAAGRGGEGDVRCRL</sequence>
<gene>
    <name evidence="10" type="ORF">Agub_g13382</name>
</gene>
<comment type="pathway">
    <text evidence="3">Sphingolipid metabolism.</text>
</comment>
<evidence type="ECO:0000256" key="3">
    <source>
        <dbReference type="ARBA" id="ARBA00004991"/>
    </source>
</evidence>
<dbReference type="PROSITE" id="PS00599">
    <property type="entry name" value="AA_TRANSFER_CLASS_2"/>
    <property type="match status" value="1"/>
</dbReference>
<feature type="domain" description="Aminotransferase class I/classII large" evidence="9">
    <location>
        <begin position="3"/>
        <end position="236"/>
    </location>
</feature>
<evidence type="ECO:0000256" key="6">
    <source>
        <dbReference type="ARBA" id="ARBA00022898"/>
    </source>
</evidence>
<organism evidence="10 11">
    <name type="scientific">Astrephomene gubernaculifera</name>
    <dbReference type="NCBI Taxonomy" id="47775"/>
    <lineage>
        <taxon>Eukaryota</taxon>
        <taxon>Viridiplantae</taxon>
        <taxon>Chlorophyta</taxon>
        <taxon>core chlorophytes</taxon>
        <taxon>Chlorophyceae</taxon>
        <taxon>CS clade</taxon>
        <taxon>Chlamydomonadales</taxon>
        <taxon>Astrephomenaceae</taxon>
        <taxon>Astrephomene</taxon>
    </lineage>
</organism>
<evidence type="ECO:0000313" key="10">
    <source>
        <dbReference type="EMBL" id="GFR51060.1"/>
    </source>
</evidence>
<dbReference type="GO" id="GO:0016740">
    <property type="term" value="F:transferase activity"/>
    <property type="evidence" value="ECO:0007669"/>
    <property type="project" value="UniProtKB-KW"/>
</dbReference>
<reference evidence="10 11" key="1">
    <citation type="journal article" date="2021" name="Sci. Rep.">
        <title>Genome sequencing of the multicellular alga Astrephomene provides insights into convergent evolution of germ-soma differentiation.</title>
        <authorList>
            <person name="Yamashita S."/>
            <person name="Yamamoto K."/>
            <person name="Matsuzaki R."/>
            <person name="Suzuki S."/>
            <person name="Yamaguchi H."/>
            <person name="Hirooka S."/>
            <person name="Minakuchi Y."/>
            <person name="Miyagishima S."/>
            <person name="Kawachi M."/>
            <person name="Toyoda A."/>
            <person name="Nozaki H."/>
        </authorList>
    </citation>
    <scope>NUCLEOTIDE SEQUENCE [LARGE SCALE GENOMIC DNA]</scope>
    <source>
        <strain evidence="10 11">NIES-4017</strain>
    </source>
</reference>
<dbReference type="PANTHER" id="PTHR13693:SF77">
    <property type="entry name" value="8-AMINO-7-OXONONANOATE SYNTHASE"/>
    <property type="match status" value="1"/>
</dbReference>
<evidence type="ECO:0000256" key="2">
    <source>
        <dbReference type="ARBA" id="ARBA00004760"/>
    </source>
</evidence>
<dbReference type="SUPFAM" id="SSF53383">
    <property type="entry name" value="PLP-dependent transferases"/>
    <property type="match status" value="1"/>
</dbReference>
<proteinExistence type="inferred from homology"/>
<accession>A0AAD3DZS8</accession>
<dbReference type="GO" id="GO:0009102">
    <property type="term" value="P:biotin biosynthetic process"/>
    <property type="evidence" value="ECO:0007669"/>
    <property type="project" value="TreeGrafter"/>
</dbReference>
<evidence type="ECO:0000256" key="1">
    <source>
        <dbReference type="ARBA" id="ARBA00001933"/>
    </source>
</evidence>
<feature type="non-terminal residue" evidence="10">
    <location>
        <position position="1"/>
    </location>
</feature>
<comment type="pathway">
    <text evidence="2">Lipid metabolism; sphingolipid metabolism.</text>
</comment>
<dbReference type="GO" id="GO:0016020">
    <property type="term" value="C:membrane"/>
    <property type="evidence" value="ECO:0007669"/>
    <property type="project" value="GOC"/>
</dbReference>
<comment type="cofactor">
    <cofactor evidence="1 8">
        <name>pyridoxal 5'-phosphate</name>
        <dbReference type="ChEBI" id="CHEBI:597326"/>
    </cofactor>
</comment>
<dbReference type="Gene3D" id="3.90.1150.10">
    <property type="entry name" value="Aspartate Aminotransferase, domain 1"/>
    <property type="match status" value="1"/>
</dbReference>